<dbReference type="InterPro" id="IPR000792">
    <property type="entry name" value="Tscrpt_reg_LuxR_C"/>
</dbReference>
<evidence type="ECO:0000313" key="2">
    <source>
        <dbReference type="EMBL" id="GAX55286.1"/>
    </source>
</evidence>
<feature type="domain" description="HTH luxR-type" evidence="1">
    <location>
        <begin position="281"/>
        <end position="330"/>
    </location>
</feature>
<evidence type="ECO:0000259" key="1">
    <source>
        <dbReference type="SMART" id="SM00421"/>
    </source>
</evidence>
<keyword evidence="3" id="KW-1185">Reference proteome</keyword>
<dbReference type="EMBL" id="BDQI01000018">
    <property type="protein sequence ID" value="GAX55286.1"/>
    <property type="molecule type" value="Genomic_DNA"/>
</dbReference>
<proteinExistence type="predicted"/>
<dbReference type="AlphaFoldDB" id="A0A250VMI9"/>
<dbReference type="Proteomes" id="UP000217446">
    <property type="component" value="Unassembled WGS sequence"/>
</dbReference>
<evidence type="ECO:0000313" key="3">
    <source>
        <dbReference type="Proteomes" id="UP000217446"/>
    </source>
</evidence>
<protein>
    <recommendedName>
        <fullName evidence="1">HTH luxR-type domain-containing protein</fullName>
    </recommendedName>
</protein>
<dbReference type="GO" id="GO:0003677">
    <property type="term" value="F:DNA binding"/>
    <property type="evidence" value="ECO:0007669"/>
    <property type="project" value="InterPro"/>
</dbReference>
<dbReference type="SUPFAM" id="SSF46894">
    <property type="entry name" value="C-terminal effector domain of the bipartite response regulators"/>
    <property type="match status" value="1"/>
</dbReference>
<organism evidence="2 3">
    <name type="scientific">Streptomyces olivochromogenes</name>
    <dbReference type="NCBI Taxonomy" id="1963"/>
    <lineage>
        <taxon>Bacteria</taxon>
        <taxon>Bacillati</taxon>
        <taxon>Actinomycetota</taxon>
        <taxon>Actinomycetes</taxon>
        <taxon>Kitasatosporales</taxon>
        <taxon>Streptomycetaceae</taxon>
        <taxon>Streptomyces</taxon>
    </lineage>
</organism>
<dbReference type="RefSeq" id="WP_201264411.1">
    <property type="nucleotide sequence ID" value="NZ_BDQI01000018.1"/>
</dbReference>
<dbReference type="GO" id="GO:0006355">
    <property type="term" value="P:regulation of DNA-templated transcription"/>
    <property type="evidence" value="ECO:0007669"/>
    <property type="project" value="InterPro"/>
</dbReference>
<sequence>MNIDGITDLPDIPQAGTAASEVYTLALRSEYVDIQRCVGDLGVSEAEAAAAIEDLVRLRLLHLVPGCTYAYVAVSPMSASLQLLAVQDEALRRRQNELERLRQQMHSLLPLYRANFAGEPQHPHVQRVEDPRAARGILTTITVEAEREILLSLPTQDPWEELADLDRGAWPGYGGTRSDLLRVLLPEAARFDVRVREQAEALLRDGGQVRTAVSPPGWLLVVDAEVAVVPVGEGQGLSLVREESVVAALWRTLSGAWDEARPFDGSYDHDSARSTSALIDEAILRLLLNGLEDKVIARRLDISLRTCQRRIADLMDGLGVRTRLQAGYVLGQRVRTGERRAA</sequence>
<accession>A0A250VMI9</accession>
<dbReference type="InterPro" id="IPR036388">
    <property type="entry name" value="WH-like_DNA-bd_sf"/>
</dbReference>
<dbReference type="InterPro" id="IPR016032">
    <property type="entry name" value="Sig_transdc_resp-reg_C-effctor"/>
</dbReference>
<comment type="caution">
    <text evidence="2">The sequence shown here is derived from an EMBL/GenBank/DDBJ whole genome shotgun (WGS) entry which is preliminary data.</text>
</comment>
<dbReference type="SMART" id="SM00421">
    <property type="entry name" value="HTH_LUXR"/>
    <property type="match status" value="1"/>
</dbReference>
<name>A0A250VMI9_STROL</name>
<gene>
    <name evidence="2" type="ORF">SO3561_06841</name>
</gene>
<reference evidence="3" key="1">
    <citation type="submission" date="2017-05" db="EMBL/GenBank/DDBJ databases">
        <title>Streptomyces olivochromogenes NBRC 3561 whole genome shotgun sequence.</title>
        <authorList>
            <person name="Dohra H."/>
            <person name="Kodani S."/>
        </authorList>
    </citation>
    <scope>NUCLEOTIDE SEQUENCE [LARGE SCALE GENOMIC DNA]</scope>
    <source>
        <strain evidence="3">NBRC 3561</strain>
    </source>
</reference>
<dbReference type="Gene3D" id="1.10.10.10">
    <property type="entry name" value="Winged helix-like DNA-binding domain superfamily/Winged helix DNA-binding domain"/>
    <property type="match status" value="1"/>
</dbReference>
<dbReference type="STRING" id="1963.AQJ27_38060"/>